<dbReference type="EMBL" id="JAFIRN010000007">
    <property type="protein sequence ID" value="KAG5845363.1"/>
    <property type="molecule type" value="Genomic_DNA"/>
</dbReference>
<proteinExistence type="predicted"/>
<organism evidence="1 2">
    <name type="scientific">Anguilla anguilla</name>
    <name type="common">European freshwater eel</name>
    <name type="synonym">Muraena anguilla</name>
    <dbReference type="NCBI Taxonomy" id="7936"/>
    <lineage>
        <taxon>Eukaryota</taxon>
        <taxon>Metazoa</taxon>
        <taxon>Chordata</taxon>
        <taxon>Craniata</taxon>
        <taxon>Vertebrata</taxon>
        <taxon>Euteleostomi</taxon>
        <taxon>Actinopterygii</taxon>
        <taxon>Neopterygii</taxon>
        <taxon>Teleostei</taxon>
        <taxon>Anguilliformes</taxon>
        <taxon>Anguillidae</taxon>
        <taxon>Anguilla</taxon>
    </lineage>
</organism>
<evidence type="ECO:0000313" key="2">
    <source>
        <dbReference type="Proteomes" id="UP001044222"/>
    </source>
</evidence>
<comment type="caution">
    <text evidence="1">The sequence shown here is derived from an EMBL/GenBank/DDBJ whole genome shotgun (WGS) entry which is preliminary data.</text>
</comment>
<reference evidence="1" key="1">
    <citation type="submission" date="2021-01" db="EMBL/GenBank/DDBJ databases">
        <title>A chromosome-scale assembly of European eel, Anguilla anguilla.</title>
        <authorList>
            <person name="Henkel C."/>
            <person name="Jong-Raadsen S.A."/>
            <person name="Dufour S."/>
            <person name="Weltzien F.-A."/>
            <person name="Palstra A.P."/>
            <person name="Pelster B."/>
            <person name="Spaink H.P."/>
            <person name="Van Den Thillart G.E."/>
            <person name="Jansen H."/>
            <person name="Zahm M."/>
            <person name="Klopp C."/>
            <person name="Cedric C."/>
            <person name="Louis A."/>
            <person name="Berthelot C."/>
            <person name="Parey E."/>
            <person name="Roest Crollius H."/>
            <person name="Montfort J."/>
            <person name="Robinson-Rechavi M."/>
            <person name="Bucao C."/>
            <person name="Bouchez O."/>
            <person name="Gislard M."/>
            <person name="Lluch J."/>
            <person name="Milhes M."/>
            <person name="Lampietro C."/>
            <person name="Lopez Roques C."/>
            <person name="Donnadieu C."/>
            <person name="Braasch I."/>
            <person name="Desvignes T."/>
            <person name="Postlethwait J."/>
            <person name="Bobe J."/>
            <person name="Guiguen Y."/>
            <person name="Dirks R."/>
        </authorList>
    </citation>
    <scope>NUCLEOTIDE SEQUENCE</scope>
    <source>
        <strain evidence="1">Tag_6206</strain>
        <tissue evidence="1">Liver</tissue>
    </source>
</reference>
<sequence>MISSATSTLPDRSLCSFRLLFLQSLSSAPASSALLPCPGPRSAHFPLGFYSRSAQLGSPALCSTLLSSSLDSAPDLLGSAPQLSLCIHPCLHGQLLARLPILPAIFPAPPTPWLSIVCSLYP</sequence>
<accession>A0A9D3MGB2</accession>
<evidence type="ECO:0000313" key="1">
    <source>
        <dbReference type="EMBL" id="KAG5845363.1"/>
    </source>
</evidence>
<gene>
    <name evidence="1" type="ORF">ANANG_G00138100</name>
</gene>
<protein>
    <submittedName>
        <fullName evidence="1">Uncharacterized protein</fullName>
    </submittedName>
</protein>
<name>A0A9D3MGB2_ANGAN</name>
<keyword evidence="2" id="KW-1185">Reference proteome</keyword>
<dbReference type="Proteomes" id="UP001044222">
    <property type="component" value="Chromosome 7"/>
</dbReference>
<dbReference type="AlphaFoldDB" id="A0A9D3MGB2"/>